<dbReference type="InParanoid" id="D1C827"/>
<feature type="transmembrane region" description="Helical" evidence="5">
    <location>
        <begin position="252"/>
        <end position="274"/>
    </location>
</feature>
<keyword evidence="3 5" id="KW-1133">Transmembrane helix</keyword>
<dbReference type="AlphaFoldDB" id="D1C827"/>
<feature type="domain" description="ABC transmembrane type-1" evidence="6">
    <location>
        <begin position="101"/>
        <end position="317"/>
    </location>
</feature>
<gene>
    <name evidence="7" type="ordered locus">Sthe_2555</name>
</gene>
<dbReference type="STRING" id="479434.Sthe_2555"/>
<comment type="subcellular location">
    <subcellularLocation>
        <location evidence="1 5">Cell membrane</location>
        <topology evidence="1 5">Multi-pass membrane protein</topology>
    </subcellularLocation>
</comment>
<feature type="transmembrane region" description="Helical" evidence="5">
    <location>
        <begin position="103"/>
        <end position="125"/>
    </location>
</feature>
<evidence type="ECO:0000313" key="7">
    <source>
        <dbReference type="EMBL" id="ACZ39970.1"/>
    </source>
</evidence>
<evidence type="ECO:0000256" key="1">
    <source>
        <dbReference type="ARBA" id="ARBA00004651"/>
    </source>
</evidence>
<reference evidence="7 8" key="2">
    <citation type="journal article" date="2010" name="Stand. Genomic Sci.">
        <title>Complete genome sequence of Desulfohalobium retbaense type strain (HR(100)).</title>
        <authorList>
            <person name="Spring S."/>
            <person name="Nolan M."/>
            <person name="Lapidus A."/>
            <person name="Glavina Del Rio T."/>
            <person name="Copeland A."/>
            <person name="Tice H."/>
            <person name="Cheng J.F."/>
            <person name="Lucas S."/>
            <person name="Land M."/>
            <person name="Chen F."/>
            <person name="Bruce D."/>
            <person name="Goodwin L."/>
            <person name="Pitluck S."/>
            <person name="Ivanova N."/>
            <person name="Mavromatis K."/>
            <person name="Mikhailova N."/>
            <person name="Pati A."/>
            <person name="Chen A."/>
            <person name="Palaniappan K."/>
            <person name="Hauser L."/>
            <person name="Chang Y.J."/>
            <person name="Jeffries C.D."/>
            <person name="Munk C."/>
            <person name="Kiss H."/>
            <person name="Chain P."/>
            <person name="Han C."/>
            <person name="Brettin T."/>
            <person name="Detter J.C."/>
            <person name="Schuler E."/>
            <person name="Goker M."/>
            <person name="Rohde M."/>
            <person name="Bristow J."/>
            <person name="Eisen J.A."/>
            <person name="Markowitz V."/>
            <person name="Hugenholtz P."/>
            <person name="Kyrpides N.C."/>
            <person name="Klenk H.P."/>
        </authorList>
    </citation>
    <scope>NUCLEOTIDE SEQUENCE [LARGE SCALE GENOMIC DNA]</scope>
    <source>
        <strain evidence="8">ATCC 49802 / DSM 20745 / S 6022</strain>
    </source>
</reference>
<dbReference type="KEGG" id="sti:Sthe_2555"/>
<dbReference type="PANTHER" id="PTHR43376">
    <property type="entry name" value="OLIGOPEPTIDE TRANSPORT SYSTEM PERMEASE PROTEIN"/>
    <property type="match status" value="1"/>
</dbReference>
<sequence length="333" mass="34892">MRRDPARLLVRYLLLAAAVVLLNFLIPRLLPGDPLDPGGAEGMTAAMPLPAKARAQIADYYGLNEPLGRQLIGYLGDLARGDLGWSIAQPAPVSRLILERLPWTLALMLTALALSTLLGTALGLLAGWRAGRALDRVLVSLSGALSAIPEFLIGIGLLAVFSVGLGWFPLMGGRTVFAAYGDGAGATVQRLADAAWHLALPATALALAGVAGFLLLARDTTAGLRGESWLTVAHAKGLPVRQIVLRHALPNLALPLLTFFSLRLGAVLGGALVVERVFGVPGLGLLAFQAVRARDYPVLQAEFLLASLGVLLANLLAELAYLRLDPRGGTGHG</sequence>
<name>D1C827_SPHTD</name>
<dbReference type="PROSITE" id="PS50928">
    <property type="entry name" value="ABC_TM1"/>
    <property type="match status" value="1"/>
</dbReference>
<dbReference type="InterPro" id="IPR035906">
    <property type="entry name" value="MetI-like_sf"/>
</dbReference>
<protein>
    <submittedName>
        <fullName evidence="7">Binding-protein-dependent transport systems inner membrane component</fullName>
    </submittedName>
</protein>
<dbReference type="GO" id="GO:0005886">
    <property type="term" value="C:plasma membrane"/>
    <property type="evidence" value="ECO:0007669"/>
    <property type="project" value="UniProtKB-SubCell"/>
</dbReference>
<organism evidence="7 8">
    <name type="scientific">Sphaerobacter thermophilus (strain ATCC 49802 / DSM 20745 / KCCM 41009 / NCIMB 13125 / S 6022)</name>
    <dbReference type="NCBI Taxonomy" id="479434"/>
    <lineage>
        <taxon>Bacteria</taxon>
        <taxon>Pseudomonadati</taxon>
        <taxon>Thermomicrobiota</taxon>
        <taxon>Thermomicrobia</taxon>
        <taxon>Sphaerobacterales</taxon>
        <taxon>Sphaerobacterineae</taxon>
        <taxon>Sphaerobacteraceae</taxon>
        <taxon>Sphaerobacter</taxon>
    </lineage>
</organism>
<dbReference type="Gene3D" id="1.10.3720.10">
    <property type="entry name" value="MetI-like"/>
    <property type="match status" value="1"/>
</dbReference>
<proteinExistence type="inferred from homology"/>
<feature type="transmembrane region" description="Helical" evidence="5">
    <location>
        <begin position="12"/>
        <end position="30"/>
    </location>
</feature>
<dbReference type="InterPro" id="IPR000515">
    <property type="entry name" value="MetI-like"/>
</dbReference>
<keyword evidence="4 5" id="KW-0472">Membrane</keyword>
<comment type="similarity">
    <text evidence="5">Belongs to the binding-protein-dependent transport system permease family.</text>
</comment>
<dbReference type="GO" id="GO:0055085">
    <property type="term" value="P:transmembrane transport"/>
    <property type="evidence" value="ECO:0007669"/>
    <property type="project" value="InterPro"/>
</dbReference>
<dbReference type="RefSeq" id="WP_012873010.1">
    <property type="nucleotide sequence ID" value="NC_013524.1"/>
</dbReference>
<dbReference type="Pfam" id="PF00528">
    <property type="entry name" value="BPD_transp_1"/>
    <property type="match status" value="1"/>
</dbReference>
<evidence type="ECO:0000256" key="3">
    <source>
        <dbReference type="ARBA" id="ARBA00022989"/>
    </source>
</evidence>
<evidence type="ECO:0000256" key="2">
    <source>
        <dbReference type="ARBA" id="ARBA00022692"/>
    </source>
</evidence>
<feature type="transmembrane region" description="Helical" evidence="5">
    <location>
        <begin position="303"/>
        <end position="322"/>
    </location>
</feature>
<dbReference type="eggNOG" id="COG0601">
    <property type="taxonomic scope" value="Bacteria"/>
</dbReference>
<feature type="transmembrane region" description="Helical" evidence="5">
    <location>
        <begin position="137"/>
        <end position="168"/>
    </location>
</feature>
<keyword evidence="8" id="KW-1185">Reference proteome</keyword>
<evidence type="ECO:0000313" key="8">
    <source>
        <dbReference type="Proteomes" id="UP000002027"/>
    </source>
</evidence>
<dbReference type="PANTHER" id="PTHR43376:SF1">
    <property type="entry name" value="OLIGOPEPTIDE TRANSPORT SYSTEM PERMEASE PROTEIN"/>
    <property type="match status" value="1"/>
</dbReference>
<accession>D1C827</accession>
<dbReference type="EMBL" id="CP001824">
    <property type="protein sequence ID" value="ACZ39970.1"/>
    <property type="molecule type" value="Genomic_DNA"/>
</dbReference>
<dbReference type="HOGENOM" id="CLU_036879_1_0_0"/>
<dbReference type="SUPFAM" id="SSF161098">
    <property type="entry name" value="MetI-like"/>
    <property type="match status" value="1"/>
</dbReference>
<evidence type="ECO:0000256" key="4">
    <source>
        <dbReference type="ARBA" id="ARBA00023136"/>
    </source>
</evidence>
<feature type="transmembrane region" description="Helical" evidence="5">
    <location>
        <begin position="194"/>
        <end position="216"/>
    </location>
</feature>
<keyword evidence="2 5" id="KW-0812">Transmembrane</keyword>
<keyword evidence="5" id="KW-0813">Transport</keyword>
<evidence type="ECO:0000256" key="5">
    <source>
        <dbReference type="RuleBase" id="RU363032"/>
    </source>
</evidence>
<dbReference type="OrthoDB" id="9772184at2"/>
<evidence type="ECO:0000259" key="6">
    <source>
        <dbReference type="PROSITE" id="PS50928"/>
    </source>
</evidence>
<dbReference type="Proteomes" id="UP000002027">
    <property type="component" value="Chromosome 2"/>
</dbReference>
<reference evidence="8" key="1">
    <citation type="submission" date="2009-11" db="EMBL/GenBank/DDBJ databases">
        <title>The complete chromosome 2 of Sphaerobacter thermophilus DSM 20745.</title>
        <authorList>
            <person name="Lucas S."/>
            <person name="Copeland A."/>
            <person name="Lapidus A."/>
            <person name="Glavina del Rio T."/>
            <person name="Dalin E."/>
            <person name="Tice H."/>
            <person name="Bruce D."/>
            <person name="Goodwin L."/>
            <person name="Pitluck S."/>
            <person name="Kyrpides N."/>
            <person name="Mavromatis K."/>
            <person name="Ivanova N."/>
            <person name="Mikhailova N."/>
            <person name="LaButti K.M."/>
            <person name="Clum A."/>
            <person name="Sun H.I."/>
            <person name="Brettin T."/>
            <person name="Detter J.C."/>
            <person name="Han C."/>
            <person name="Larimer F."/>
            <person name="Land M."/>
            <person name="Hauser L."/>
            <person name="Markowitz V."/>
            <person name="Cheng J.F."/>
            <person name="Hugenholtz P."/>
            <person name="Woyke T."/>
            <person name="Wu D."/>
            <person name="Steenblock K."/>
            <person name="Schneider S."/>
            <person name="Pukall R."/>
            <person name="Goeker M."/>
            <person name="Klenk H.P."/>
            <person name="Eisen J.A."/>
        </authorList>
    </citation>
    <scope>NUCLEOTIDE SEQUENCE [LARGE SCALE GENOMIC DNA]</scope>
    <source>
        <strain evidence="8">ATCC 49802 / DSM 20745 / S 6022</strain>
    </source>
</reference>